<dbReference type="CDD" id="cd03214">
    <property type="entry name" value="ABC_Iron-Siderophores_B12_Hemin"/>
    <property type="match status" value="1"/>
</dbReference>
<evidence type="ECO:0000313" key="8">
    <source>
        <dbReference type="EMBL" id="AHC16204.1"/>
    </source>
</evidence>
<evidence type="ECO:0000256" key="4">
    <source>
        <dbReference type="ARBA" id="ARBA00022967"/>
    </source>
</evidence>
<dbReference type="PANTHER" id="PTHR42794">
    <property type="entry name" value="HEMIN IMPORT ATP-BINDING PROTEIN HMUV"/>
    <property type="match status" value="1"/>
</dbReference>
<evidence type="ECO:0000256" key="1">
    <source>
        <dbReference type="ARBA" id="ARBA00022448"/>
    </source>
</evidence>
<evidence type="ECO:0000313" key="9">
    <source>
        <dbReference type="Proteomes" id="UP000018680"/>
    </source>
</evidence>
<dbReference type="SMART" id="SM00382">
    <property type="entry name" value="AAA"/>
    <property type="match status" value="1"/>
</dbReference>
<accession>V5WKY4</accession>
<dbReference type="HOGENOM" id="CLU_000604_0_0_12"/>
<gene>
    <name evidence="8" type="ORF">L21SP2_2856</name>
</gene>
<dbReference type="PROSITE" id="PS50893">
    <property type="entry name" value="ABC_TRANSPORTER_2"/>
    <property type="match status" value="1"/>
</dbReference>
<evidence type="ECO:0000259" key="7">
    <source>
        <dbReference type="PROSITE" id="PS50893"/>
    </source>
</evidence>
<comment type="function">
    <text evidence="5">Part of the ABC transporter complex HmuTUV involved in hemin import. Responsible for energy coupling to the transport system.</text>
</comment>
<dbReference type="OrthoDB" id="9799337at2"/>
<dbReference type="InterPro" id="IPR027417">
    <property type="entry name" value="P-loop_NTPase"/>
</dbReference>
<evidence type="ECO:0000256" key="3">
    <source>
        <dbReference type="ARBA" id="ARBA00022840"/>
    </source>
</evidence>
<organism evidence="8 9">
    <name type="scientific">Salinispira pacifica</name>
    <dbReference type="NCBI Taxonomy" id="1307761"/>
    <lineage>
        <taxon>Bacteria</taxon>
        <taxon>Pseudomonadati</taxon>
        <taxon>Spirochaetota</taxon>
        <taxon>Spirochaetia</taxon>
        <taxon>Spirochaetales</taxon>
        <taxon>Spirochaetaceae</taxon>
        <taxon>Salinispira</taxon>
    </lineage>
</organism>
<dbReference type="PROSITE" id="PS00211">
    <property type="entry name" value="ABC_TRANSPORTER_1"/>
    <property type="match status" value="1"/>
</dbReference>
<evidence type="ECO:0000256" key="6">
    <source>
        <dbReference type="SAM" id="MobiDB-lite"/>
    </source>
</evidence>
<dbReference type="eggNOG" id="COG1120">
    <property type="taxonomic scope" value="Bacteria"/>
</dbReference>
<dbReference type="EMBL" id="CP006939">
    <property type="protein sequence ID" value="AHC16204.1"/>
    <property type="molecule type" value="Genomic_DNA"/>
</dbReference>
<dbReference type="InterPro" id="IPR003593">
    <property type="entry name" value="AAA+_ATPase"/>
</dbReference>
<feature type="domain" description="ABC transporter" evidence="7">
    <location>
        <begin position="33"/>
        <end position="268"/>
    </location>
</feature>
<keyword evidence="9" id="KW-1185">Reference proteome</keyword>
<name>V5WKY4_9SPIO</name>
<dbReference type="Proteomes" id="UP000018680">
    <property type="component" value="Chromosome"/>
</dbReference>
<keyword evidence="2" id="KW-0547">Nucleotide-binding</keyword>
<dbReference type="RefSeq" id="WP_024269101.1">
    <property type="nucleotide sequence ID" value="NC_023035.1"/>
</dbReference>
<dbReference type="GO" id="GO:0016887">
    <property type="term" value="F:ATP hydrolysis activity"/>
    <property type="evidence" value="ECO:0007669"/>
    <property type="project" value="InterPro"/>
</dbReference>
<dbReference type="STRING" id="1307761.L21SP2_2856"/>
<proteinExistence type="predicted"/>
<dbReference type="InterPro" id="IPR003439">
    <property type="entry name" value="ABC_transporter-like_ATP-bd"/>
</dbReference>
<dbReference type="KEGG" id="slr:L21SP2_2856"/>
<dbReference type="GO" id="GO:0005524">
    <property type="term" value="F:ATP binding"/>
    <property type="evidence" value="ECO:0007669"/>
    <property type="project" value="UniProtKB-KW"/>
</dbReference>
<dbReference type="AlphaFoldDB" id="V5WKY4"/>
<keyword evidence="4" id="KW-1278">Translocase</keyword>
<evidence type="ECO:0000256" key="2">
    <source>
        <dbReference type="ARBA" id="ARBA00022741"/>
    </source>
</evidence>
<reference evidence="8 9" key="1">
    <citation type="journal article" date="2015" name="Stand. Genomic Sci.">
        <title>Complete genome sequence and description of Salinispira pacifica gen. nov., sp. nov., a novel spirochaete isolated form a hypersaline microbial mat.</title>
        <authorList>
            <person name="Ben Hania W."/>
            <person name="Joseph M."/>
            <person name="Schumann P."/>
            <person name="Bunk B."/>
            <person name="Fiebig A."/>
            <person name="Sproer C."/>
            <person name="Klenk H.P."/>
            <person name="Fardeau M.L."/>
            <person name="Spring S."/>
        </authorList>
    </citation>
    <scope>NUCLEOTIDE SEQUENCE [LARGE SCALE GENOMIC DNA]</scope>
    <source>
        <strain evidence="8 9">L21-RPul-D2</strain>
    </source>
</reference>
<dbReference type="SUPFAM" id="SSF52540">
    <property type="entry name" value="P-loop containing nucleoside triphosphate hydrolases"/>
    <property type="match status" value="1"/>
</dbReference>
<protein>
    <submittedName>
        <fullName evidence="8">ABC transporter (Iron.B12.siderophore.hemin), ATP-binding component</fullName>
    </submittedName>
</protein>
<dbReference type="Pfam" id="PF00005">
    <property type="entry name" value="ABC_tran"/>
    <property type="match status" value="1"/>
</dbReference>
<keyword evidence="1" id="KW-0813">Transport</keyword>
<dbReference type="Gene3D" id="3.40.50.300">
    <property type="entry name" value="P-loop containing nucleotide triphosphate hydrolases"/>
    <property type="match status" value="1"/>
</dbReference>
<dbReference type="InterPro" id="IPR017871">
    <property type="entry name" value="ABC_transporter-like_CS"/>
</dbReference>
<keyword evidence="3 8" id="KW-0067">ATP-binding</keyword>
<dbReference type="FunFam" id="3.40.50.300:FF:000134">
    <property type="entry name" value="Iron-enterobactin ABC transporter ATP-binding protein"/>
    <property type="match status" value="1"/>
</dbReference>
<dbReference type="PANTHER" id="PTHR42794:SF1">
    <property type="entry name" value="HEMIN IMPORT ATP-BINDING PROTEIN HMUV"/>
    <property type="match status" value="1"/>
</dbReference>
<feature type="region of interest" description="Disordered" evidence="6">
    <location>
        <begin position="1"/>
        <end position="31"/>
    </location>
</feature>
<sequence>MSRKRRNGNTEPERLDPKSAPSESGEPGTAPLLDVQGLNCSIGDVQILSRVSFHLQRGEIIGLIGPNGSGKSTLLKCMLGFLSSRSGSIRVLGDSLDELSHRRRAERISYVAQDGPGDLSFSALEVVEMGSYRGIGRGVRSSDDDRALAEKALDYVGLRHIRHRHFNHLSGGERQLVLFARLLMQNTPVLLLDEPTSNLDIGHENTLLEMVEELTREGRGAVIAIHNLNLAAEYCSRLILLDRGRIVSQGEPSEVLTREHIESAYSTRVMIGRNKSSGAPSVHPVRNYPQGGRKRFHIIGGAGSGINITRLLIRRGIQFSAGIAHRLDSDAELWNSLDIPLVEIEPFSEIDDESFSRAKALCREADYTVLCSFPVGRGNLRNLELASHASRLIIMDDYIPETEPTLRKPENFAERRSTVSHGSAASGWSGVRSFHDPRGEALFRKLKKDAVIMNYSRLSRFLDSQDDGGFL</sequence>
<evidence type="ECO:0000256" key="5">
    <source>
        <dbReference type="ARBA" id="ARBA00037066"/>
    </source>
</evidence>